<evidence type="ECO:0000256" key="5">
    <source>
        <dbReference type="SAM" id="Phobius"/>
    </source>
</evidence>
<evidence type="ECO:0000313" key="8">
    <source>
        <dbReference type="EMBL" id="PKU92190.1"/>
    </source>
</evidence>
<keyword evidence="3" id="KW-0378">Hydrolase</keyword>
<dbReference type="RefSeq" id="WP_101455057.1">
    <property type="nucleotide sequence ID" value="NZ_PCGY01000012.1"/>
</dbReference>
<evidence type="ECO:0000256" key="1">
    <source>
        <dbReference type="ARBA" id="ARBA00007074"/>
    </source>
</evidence>
<evidence type="ECO:0000259" key="6">
    <source>
        <dbReference type="PROSITE" id="PS50911"/>
    </source>
</evidence>
<evidence type="ECO:0000256" key="3">
    <source>
        <dbReference type="ARBA" id="ARBA00022801"/>
    </source>
</evidence>
<feature type="transmembrane region" description="Helical" evidence="5">
    <location>
        <begin position="12"/>
        <end position="43"/>
    </location>
</feature>
<protein>
    <submittedName>
        <fullName evidence="8">TraG-like protein</fullName>
    </submittedName>
</protein>
<evidence type="ECO:0000256" key="2">
    <source>
        <dbReference type="ARBA" id="ARBA00022670"/>
    </source>
</evidence>
<evidence type="ECO:0000256" key="4">
    <source>
        <dbReference type="ARBA" id="ARBA00022807"/>
    </source>
</evidence>
<evidence type="ECO:0000313" key="9">
    <source>
        <dbReference type="Proteomes" id="UP000233727"/>
    </source>
</evidence>
<comment type="caution">
    <text evidence="8">The sequence shown here is derived from an EMBL/GenBank/DDBJ whole genome shotgun (WGS) entry which is preliminary data.</text>
</comment>
<dbReference type="InterPro" id="IPR023346">
    <property type="entry name" value="Lysozyme-like_dom_sf"/>
</dbReference>
<dbReference type="InterPro" id="IPR008044">
    <property type="entry name" value="Phage_lysin"/>
</dbReference>
<dbReference type="GO" id="GO:0008234">
    <property type="term" value="F:cysteine-type peptidase activity"/>
    <property type="evidence" value="ECO:0007669"/>
    <property type="project" value="UniProtKB-KW"/>
</dbReference>
<dbReference type="SUPFAM" id="SSF54001">
    <property type="entry name" value="Cysteine proteinases"/>
    <property type="match status" value="2"/>
</dbReference>
<feature type="domain" description="Peptidase C51" evidence="6">
    <location>
        <begin position="226"/>
        <end position="354"/>
    </location>
</feature>
<dbReference type="AlphaFoldDB" id="A0A2N3QKL5"/>
<evidence type="ECO:0000259" key="7">
    <source>
        <dbReference type="PROSITE" id="PS51935"/>
    </source>
</evidence>
<gene>
    <name evidence="8" type="ORF">CQR47_0785</name>
</gene>
<dbReference type="InterPro" id="IPR007921">
    <property type="entry name" value="CHAP_dom"/>
</dbReference>
<feature type="domain" description="NlpC/P60" evidence="7">
    <location>
        <begin position="55"/>
        <end position="203"/>
    </location>
</feature>
<dbReference type="SUPFAM" id="SSF53955">
    <property type="entry name" value="Lysozyme-like"/>
    <property type="match status" value="1"/>
</dbReference>
<accession>A0A2N3QKL5</accession>
<name>A0A2N3QKL5_9BIFI</name>
<keyword evidence="5" id="KW-0472">Membrane</keyword>
<dbReference type="Pfam" id="PF05382">
    <property type="entry name" value="Amidase_5"/>
    <property type="match status" value="1"/>
</dbReference>
<dbReference type="PROSITE" id="PS51935">
    <property type="entry name" value="NLPC_P60"/>
    <property type="match status" value="1"/>
</dbReference>
<keyword evidence="4" id="KW-0788">Thiol protease</keyword>
<reference evidence="8 9" key="1">
    <citation type="submission" date="2017-10" db="EMBL/GenBank/DDBJ databases">
        <title>Bifidobacterium genomics.</title>
        <authorList>
            <person name="Lugli G.A."/>
            <person name="Milani C."/>
            <person name="Mancabelli L."/>
        </authorList>
    </citation>
    <scope>NUCLEOTIDE SEQUENCE [LARGE SCALE GENOMIC DNA]</scope>
    <source>
        <strain evidence="8 9">1542B</strain>
    </source>
</reference>
<proteinExistence type="inferred from homology"/>
<dbReference type="EMBL" id="PCGY01000012">
    <property type="protein sequence ID" value="PKU92190.1"/>
    <property type="molecule type" value="Genomic_DNA"/>
</dbReference>
<sequence length="501" mass="52168">MSDSKSGSVSRKAVVVAGLAVPAVVLLPLVLLLAFVLVVATVVQSQYGQSCSMASGSAASWVAWAKTIADDDSHGYSQPHRTGDPDYDCSSLVYYALRNAGLDVGSAPFNTHTEDAALTHAGFERHAYTSVADLQTGDIVWKATHTEIYAGDGLFVGAHYDEKHGVRGEKPGDQTGHEISVTSYASGYTAYYRYAGAGNVVSAAGSSSGQAVSGSTGSARVVGMTERDAMAWYGGAQGPDDACIAYAYGQCTWWACMRGERLGWKRIGSHWGNGQDWAASAARAGYRTTRNAPVPGALLSIPAGVLGSSPVYGHVAVVEAVDAAKGTITTSEKGKGVKVYSRTLPIVNGGTYILPSESLSGMAGADAGSVSDGGAVTGQCVAGGTTAASASDPSGVDASAEDAKRIARRKVKELGWDDAQYGCLVNLWNGESGWDLKATNPSSGAYGIPQALPGSKMASAGQDWRTNASTQIAWGLNYIRQRYGTPCGAWGVWQSRSPHWY</sequence>
<dbReference type="InterPro" id="IPR000064">
    <property type="entry name" value="NLP_P60_dom"/>
</dbReference>
<keyword evidence="5" id="KW-1133">Transmembrane helix</keyword>
<dbReference type="Proteomes" id="UP000233727">
    <property type="component" value="Unassembled WGS sequence"/>
</dbReference>
<dbReference type="Pfam" id="PF05257">
    <property type="entry name" value="CHAP"/>
    <property type="match status" value="1"/>
</dbReference>
<organism evidence="8 9">
    <name type="scientific">Bifidobacterium thermophilum</name>
    <dbReference type="NCBI Taxonomy" id="33905"/>
    <lineage>
        <taxon>Bacteria</taxon>
        <taxon>Bacillati</taxon>
        <taxon>Actinomycetota</taxon>
        <taxon>Actinomycetes</taxon>
        <taxon>Bifidobacteriales</taxon>
        <taxon>Bifidobacteriaceae</taxon>
        <taxon>Bifidobacterium</taxon>
    </lineage>
</organism>
<dbReference type="GO" id="GO:0006508">
    <property type="term" value="P:proteolysis"/>
    <property type="evidence" value="ECO:0007669"/>
    <property type="project" value="UniProtKB-KW"/>
</dbReference>
<keyword evidence="5" id="KW-0812">Transmembrane</keyword>
<keyword evidence="2" id="KW-0645">Protease</keyword>
<dbReference type="PROSITE" id="PS50911">
    <property type="entry name" value="CHAP"/>
    <property type="match status" value="1"/>
</dbReference>
<comment type="similarity">
    <text evidence="1">Belongs to the peptidase C40 family.</text>
</comment>
<dbReference type="Gene3D" id="3.90.1720.10">
    <property type="entry name" value="endopeptidase domain like (from Nostoc punctiforme)"/>
    <property type="match status" value="2"/>
</dbReference>
<dbReference type="InterPro" id="IPR038765">
    <property type="entry name" value="Papain-like_cys_pep_sf"/>
</dbReference>